<organism evidence="6 7">
    <name type="scientific">Blautia faecis</name>
    <dbReference type="NCBI Taxonomy" id="871665"/>
    <lineage>
        <taxon>Bacteria</taxon>
        <taxon>Bacillati</taxon>
        <taxon>Bacillota</taxon>
        <taxon>Clostridia</taxon>
        <taxon>Lachnospirales</taxon>
        <taxon>Lachnospiraceae</taxon>
        <taxon>Blautia</taxon>
    </lineage>
</organism>
<protein>
    <submittedName>
        <fullName evidence="6">Substrate-binding domain-containing protein</fullName>
    </submittedName>
</protein>
<dbReference type="SUPFAM" id="SSF53822">
    <property type="entry name" value="Periplasmic binding protein-like I"/>
    <property type="match status" value="1"/>
</dbReference>
<dbReference type="RefSeq" id="WP_173769911.1">
    <property type="nucleotide sequence ID" value="NZ_JAAITS010000029.1"/>
</dbReference>
<evidence type="ECO:0000256" key="4">
    <source>
        <dbReference type="SAM" id="SignalP"/>
    </source>
</evidence>
<gene>
    <name evidence="6" type="ORF">G5B17_11145</name>
</gene>
<proteinExistence type="inferred from homology"/>
<evidence type="ECO:0000256" key="1">
    <source>
        <dbReference type="ARBA" id="ARBA00004196"/>
    </source>
</evidence>
<accession>A0ABX2H9X8</accession>
<comment type="caution">
    <text evidence="6">The sequence shown here is derived from an EMBL/GenBank/DDBJ whole genome shotgun (WGS) entry which is preliminary data.</text>
</comment>
<dbReference type="EMBL" id="JAAITS010000029">
    <property type="protein sequence ID" value="NSG85965.1"/>
    <property type="molecule type" value="Genomic_DNA"/>
</dbReference>
<dbReference type="InterPro" id="IPR028082">
    <property type="entry name" value="Peripla_BP_I"/>
</dbReference>
<dbReference type="InterPro" id="IPR025997">
    <property type="entry name" value="SBP_2_dom"/>
</dbReference>
<dbReference type="PROSITE" id="PS51257">
    <property type="entry name" value="PROKAR_LIPOPROTEIN"/>
    <property type="match status" value="1"/>
</dbReference>
<sequence>MRRAKAYLLVLMGVASVLLGGCSGSSKANMEEAAEQPAVVDYTCISNPESDKQIYVILKNYHGAYWEKVIDGITEAAKKLDEAVYLGGIDNETDISGQIDLMNQAMEQGADGILLAPADSNSLADSCQKVREKDIPVVLIDSSINSSEFDACYMTDNIDAGEMAAKEMLELLYDAGNSPTDPLEVGIQLSSDSSQAMVNRVSGFLNFWAGNAPEQWEIVQDIRVNGGDTKKAQSDASALLRENADIKGFFGCNNTSTVGIVNTLLKEERTDVVLVGFDLADETKQMLQNPEYHAVTVLQKQDQMGYLGMLSLNSLIKGEKSEQKYFDTGVIMVDSDYLMENAVS</sequence>
<evidence type="ECO:0000313" key="7">
    <source>
        <dbReference type="Proteomes" id="UP001644719"/>
    </source>
</evidence>
<dbReference type="Proteomes" id="UP001644719">
    <property type="component" value="Unassembled WGS sequence"/>
</dbReference>
<evidence type="ECO:0000259" key="5">
    <source>
        <dbReference type="Pfam" id="PF13407"/>
    </source>
</evidence>
<feature type="domain" description="Periplasmic binding protein" evidence="5">
    <location>
        <begin position="54"/>
        <end position="320"/>
    </location>
</feature>
<evidence type="ECO:0000313" key="6">
    <source>
        <dbReference type="EMBL" id="NSG85965.1"/>
    </source>
</evidence>
<reference evidence="6 7" key="1">
    <citation type="journal article" date="2020" name="Cell Host Microbe">
        <title>Functional and Genomic Variation between Human-Derived Isolates of Lachnospiraceae Reveals Inter- and Intra-Species Diversity.</title>
        <authorList>
            <person name="Sorbara M.T."/>
            <person name="Littmann E.R."/>
            <person name="Fontana E."/>
            <person name="Moody T.U."/>
            <person name="Kohout C.E."/>
            <person name="Gjonbalaj M."/>
            <person name="Eaton V."/>
            <person name="Seok R."/>
            <person name="Leiner I.M."/>
            <person name="Pamer E.G."/>
        </authorList>
    </citation>
    <scope>NUCLEOTIDE SEQUENCE [LARGE SCALE GENOMIC DNA]</scope>
    <source>
        <strain evidence="6 7">MSK.17.74</strain>
    </source>
</reference>
<feature type="signal peptide" evidence="4">
    <location>
        <begin position="1"/>
        <end position="28"/>
    </location>
</feature>
<evidence type="ECO:0000256" key="3">
    <source>
        <dbReference type="ARBA" id="ARBA00022729"/>
    </source>
</evidence>
<comment type="subcellular location">
    <subcellularLocation>
        <location evidence="1">Cell envelope</location>
    </subcellularLocation>
</comment>
<keyword evidence="3 4" id="KW-0732">Signal</keyword>
<dbReference type="PANTHER" id="PTHR46847:SF1">
    <property type="entry name" value="D-ALLOSE-BINDING PERIPLASMIC PROTEIN-RELATED"/>
    <property type="match status" value="1"/>
</dbReference>
<dbReference type="PANTHER" id="PTHR46847">
    <property type="entry name" value="D-ALLOSE-BINDING PERIPLASMIC PROTEIN-RELATED"/>
    <property type="match status" value="1"/>
</dbReference>
<evidence type="ECO:0000256" key="2">
    <source>
        <dbReference type="ARBA" id="ARBA00007639"/>
    </source>
</evidence>
<feature type="chain" id="PRO_5046482936" evidence="4">
    <location>
        <begin position="29"/>
        <end position="344"/>
    </location>
</feature>
<dbReference type="Pfam" id="PF13407">
    <property type="entry name" value="Peripla_BP_4"/>
    <property type="match status" value="1"/>
</dbReference>
<dbReference type="CDD" id="cd20008">
    <property type="entry name" value="PBP1_ABC_sugar_binding-like"/>
    <property type="match status" value="1"/>
</dbReference>
<dbReference type="Gene3D" id="3.40.50.2300">
    <property type="match status" value="2"/>
</dbReference>
<comment type="similarity">
    <text evidence="2">Belongs to the bacterial solute-binding protein 2 family.</text>
</comment>
<keyword evidence="7" id="KW-1185">Reference proteome</keyword>
<name>A0ABX2H9X8_9FIRM</name>